<reference evidence="9" key="1">
    <citation type="submission" date="2022-11" db="UniProtKB">
        <authorList>
            <consortium name="WormBaseParasite"/>
        </authorList>
    </citation>
    <scope>IDENTIFICATION</scope>
</reference>
<dbReference type="InterPro" id="IPR010480">
    <property type="entry name" value="Pepsin-I3"/>
</dbReference>
<feature type="compositionally biased region" description="Pro residues" evidence="6">
    <location>
        <begin position="221"/>
        <end position="231"/>
    </location>
</feature>
<dbReference type="PANTHER" id="PTHR37969:SF1">
    <property type="entry name" value="PROTEIN CBG13105"/>
    <property type="match status" value="1"/>
</dbReference>
<evidence type="ECO:0000313" key="8">
    <source>
        <dbReference type="Proteomes" id="UP000887540"/>
    </source>
</evidence>
<feature type="domain" description="Pepsin inhibitor-3-like repeated" evidence="7">
    <location>
        <begin position="124"/>
        <end position="192"/>
    </location>
</feature>
<keyword evidence="3" id="KW-0964">Secreted</keyword>
<dbReference type="Proteomes" id="UP000887540">
    <property type="component" value="Unplaced"/>
</dbReference>
<keyword evidence="4" id="KW-0732">Signal</keyword>
<dbReference type="GO" id="GO:0005576">
    <property type="term" value="C:extracellular region"/>
    <property type="evidence" value="ECO:0007669"/>
    <property type="project" value="UniProtKB-SubCell"/>
</dbReference>
<dbReference type="SUPFAM" id="SSF55149">
    <property type="entry name" value="Pepsin inhibitor-3"/>
    <property type="match status" value="1"/>
</dbReference>
<comment type="similarity">
    <text evidence="2">Belongs to the protease inhibitor I33 family.</text>
</comment>
<feature type="compositionally biased region" description="Low complexity" evidence="6">
    <location>
        <begin position="208"/>
        <end position="220"/>
    </location>
</feature>
<dbReference type="Gene3D" id="3.30.1120.50">
    <property type="entry name" value="Pepsin inhibitor-3"/>
    <property type="match status" value="1"/>
</dbReference>
<keyword evidence="5" id="KW-1015">Disulfide bond</keyword>
<dbReference type="InterPro" id="IPR038412">
    <property type="entry name" value="Pepsin-I3_sf"/>
</dbReference>
<evidence type="ECO:0000259" key="7">
    <source>
        <dbReference type="Pfam" id="PF06394"/>
    </source>
</evidence>
<organism evidence="8 9">
    <name type="scientific">Acrobeloides nanus</name>
    <dbReference type="NCBI Taxonomy" id="290746"/>
    <lineage>
        <taxon>Eukaryota</taxon>
        <taxon>Metazoa</taxon>
        <taxon>Ecdysozoa</taxon>
        <taxon>Nematoda</taxon>
        <taxon>Chromadorea</taxon>
        <taxon>Rhabditida</taxon>
        <taxon>Tylenchina</taxon>
        <taxon>Cephalobomorpha</taxon>
        <taxon>Cephaloboidea</taxon>
        <taxon>Cephalobidae</taxon>
        <taxon>Acrobeloides</taxon>
    </lineage>
</organism>
<sequence length="239" mass="27611">MQQYNEQMASYLQNASQNQQSPRYIYPSYYALNQQLQLNQPYPTAQNQTYPNQNQQQQQTPDYVYPQINSNTTSPSSESKFKVRANLKKFQANLIQADQAIQNTTAIKNQAKNSNHSQQLPQRPVRPSFCNTRVATQYFFNGCSVQDDRVYIGNTYVRTLTPDEIEQLGQFDQALSQYQDELNARTKQQMNQILQSYYQINVPNQNIQQDQSQHQNAPQPLNQPPLQAPQPPNVCTVIL</sequence>
<evidence type="ECO:0000313" key="9">
    <source>
        <dbReference type="WBParaSite" id="ACRNAN_Path_1306.g5126.t1"/>
    </source>
</evidence>
<evidence type="ECO:0000256" key="6">
    <source>
        <dbReference type="SAM" id="MobiDB-lite"/>
    </source>
</evidence>
<comment type="subcellular location">
    <subcellularLocation>
        <location evidence="1">Secreted</location>
    </subcellularLocation>
</comment>
<proteinExistence type="inferred from homology"/>
<evidence type="ECO:0000256" key="2">
    <source>
        <dbReference type="ARBA" id="ARBA00008019"/>
    </source>
</evidence>
<accession>A0A914BYN7</accession>
<dbReference type="AlphaFoldDB" id="A0A914BYN7"/>
<evidence type="ECO:0000256" key="3">
    <source>
        <dbReference type="ARBA" id="ARBA00022525"/>
    </source>
</evidence>
<dbReference type="PANTHER" id="PTHR37969">
    <property type="entry name" value="PROTEIN CBG07421-RELATED"/>
    <property type="match status" value="1"/>
</dbReference>
<dbReference type="Pfam" id="PF06394">
    <property type="entry name" value="Pepsin-I3"/>
    <property type="match status" value="1"/>
</dbReference>
<protein>
    <submittedName>
        <fullName evidence="9">Pepsin inhibitor-3-like repeated domain-containing protein</fullName>
    </submittedName>
</protein>
<name>A0A914BYN7_9BILA</name>
<evidence type="ECO:0000256" key="5">
    <source>
        <dbReference type="ARBA" id="ARBA00023157"/>
    </source>
</evidence>
<evidence type="ECO:0000256" key="4">
    <source>
        <dbReference type="ARBA" id="ARBA00022729"/>
    </source>
</evidence>
<feature type="region of interest" description="Disordered" evidence="6">
    <location>
        <begin position="208"/>
        <end position="231"/>
    </location>
</feature>
<dbReference type="WBParaSite" id="ACRNAN_Path_1306.g5126.t1">
    <property type="protein sequence ID" value="ACRNAN_Path_1306.g5126.t1"/>
    <property type="gene ID" value="ACRNAN_Path_1306.g5126"/>
</dbReference>
<evidence type="ECO:0000256" key="1">
    <source>
        <dbReference type="ARBA" id="ARBA00004613"/>
    </source>
</evidence>
<dbReference type="InterPro" id="IPR051901">
    <property type="entry name" value="Protease_Inhibitor_I33"/>
</dbReference>
<keyword evidence="8" id="KW-1185">Reference proteome</keyword>